<evidence type="ECO:0000313" key="3">
    <source>
        <dbReference type="EMBL" id="MFG6468926.1"/>
    </source>
</evidence>
<feature type="domain" description="Mce/MlaD" evidence="2">
    <location>
        <begin position="38"/>
        <end position="112"/>
    </location>
</feature>
<dbReference type="RefSeq" id="WP_394387180.1">
    <property type="nucleotide sequence ID" value="NZ_JBIGIB010000006.1"/>
</dbReference>
<proteinExistence type="predicted"/>
<reference evidence="3 4" key="1">
    <citation type="submission" date="2024-08" db="EMBL/GenBank/DDBJ databases">
        <authorList>
            <person name="Lu H."/>
        </authorList>
    </citation>
    <scope>NUCLEOTIDE SEQUENCE [LARGE SCALE GENOMIC DNA]</scope>
    <source>
        <strain evidence="3 4">BYS87W</strain>
    </source>
</reference>
<dbReference type="PANTHER" id="PTHR36698:SF3">
    <property type="entry name" value="ABC-TYPE TRANSPORT AUXILIARY LIPOPROTEIN COMPONENT DOMAIN-CONTAINING PROTEIN"/>
    <property type="match status" value="1"/>
</dbReference>
<evidence type="ECO:0000259" key="2">
    <source>
        <dbReference type="Pfam" id="PF02470"/>
    </source>
</evidence>
<name>A0ABW7H4I4_9BURK</name>
<evidence type="ECO:0000313" key="4">
    <source>
        <dbReference type="Proteomes" id="UP001606303"/>
    </source>
</evidence>
<accession>A0ABW7H4I4</accession>
<comment type="caution">
    <text evidence="3">The sequence shown here is derived from an EMBL/GenBank/DDBJ whole genome shotgun (WGS) entry which is preliminary data.</text>
</comment>
<dbReference type="PANTHER" id="PTHR36698">
    <property type="entry name" value="BLL5892 PROTEIN"/>
    <property type="match status" value="1"/>
</dbReference>
<feature type="compositionally biased region" description="Polar residues" evidence="1">
    <location>
        <begin position="315"/>
        <end position="327"/>
    </location>
</feature>
<keyword evidence="4" id="KW-1185">Reference proteome</keyword>
<dbReference type="Pfam" id="PF02470">
    <property type="entry name" value="MlaD"/>
    <property type="match status" value="1"/>
</dbReference>
<evidence type="ECO:0000256" key="1">
    <source>
        <dbReference type="SAM" id="MobiDB-lite"/>
    </source>
</evidence>
<gene>
    <name evidence="3" type="ORF">ACG01O_20040</name>
</gene>
<dbReference type="Proteomes" id="UP001606303">
    <property type="component" value="Unassembled WGS sequence"/>
</dbReference>
<protein>
    <submittedName>
        <fullName evidence="3">MlaD family protein</fullName>
    </submittedName>
</protein>
<organism evidence="3 4">
    <name type="scientific">Pelomonas baiyunensis</name>
    <dbReference type="NCBI Taxonomy" id="3299026"/>
    <lineage>
        <taxon>Bacteria</taxon>
        <taxon>Pseudomonadati</taxon>
        <taxon>Pseudomonadota</taxon>
        <taxon>Betaproteobacteria</taxon>
        <taxon>Burkholderiales</taxon>
        <taxon>Sphaerotilaceae</taxon>
        <taxon>Roseateles</taxon>
    </lineage>
</organism>
<feature type="region of interest" description="Disordered" evidence="1">
    <location>
        <begin position="285"/>
        <end position="327"/>
    </location>
</feature>
<sequence>MENKAYAFAAGLFLLLLGLALAASVAWFQGDRTERVHYTVVARAGVPGLNLKAPVKLRGVEVGRVDGIGFDAADPRQILVDIAVDVAAPVTPTTYAQLGLQGVTGLSFVALEEAQPDAPLQRAAAGTRLPLRPSLLDHLAQAGPGLVAAFAETATRLNALLSDEHRAQFGATLSGLQAAAQDTSRLMTTLRPSAQQLPTLLRDADAAAQRADAALRRIEAMAAEGEQLAQALRSRTAVLDRLDAAAAQVQATSRHLELALVGDSPPRTQPLVADLSAASRALEQAARELTAQPQSLVWGRTPRPAGPGEPGYTAPNATSASTAGAPR</sequence>
<dbReference type="InterPro" id="IPR003399">
    <property type="entry name" value="Mce/MlaD"/>
</dbReference>
<dbReference type="EMBL" id="JBIGIB010000006">
    <property type="protein sequence ID" value="MFG6468926.1"/>
    <property type="molecule type" value="Genomic_DNA"/>
</dbReference>